<organism evidence="2 3">
    <name type="scientific">Nitzschia inconspicua</name>
    <dbReference type="NCBI Taxonomy" id="303405"/>
    <lineage>
        <taxon>Eukaryota</taxon>
        <taxon>Sar</taxon>
        <taxon>Stramenopiles</taxon>
        <taxon>Ochrophyta</taxon>
        <taxon>Bacillariophyta</taxon>
        <taxon>Bacillariophyceae</taxon>
        <taxon>Bacillariophycidae</taxon>
        <taxon>Bacillariales</taxon>
        <taxon>Bacillariaceae</taxon>
        <taxon>Nitzschia</taxon>
    </lineage>
</organism>
<evidence type="ECO:0000313" key="3">
    <source>
        <dbReference type="Proteomes" id="UP000693970"/>
    </source>
</evidence>
<keyword evidence="3" id="KW-1185">Reference proteome</keyword>
<dbReference type="Proteomes" id="UP000693970">
    <property type="component" value="Unassembled WGS sequence"/>
</dbReference>
<feature type="region of interest" description="Disordered" evidence="1">
    <location>
        <begin position="83"/>
        <end position="111"/>
    </location>
</feature>
<reference evidence="2" key="1">
    <citation type="journal article" date="2021" name="Sci. Rep.">
        <title>Diploid genomic architecture of Nitzschia inconspicua, an elite biomass production diatom.</title>
        <authorList>
            <person name="Oliver A."/>
            <person name="Podell S."/>
            <person name="Pinowska A."/>
            <person name="Traller J.C."/>
            <person name="Smith S.R."/>
            <person name="McClure R."/>
            <person name="Beliaev A."/>
            <person name="Bohutskyi P."/>
            <person name="Hill E.A."/>
            <person name="Rabines A."/>
            <person name="Zheng H."/>
            <person name="Allen L.Z."/>
            <person name="Kuo A."/>
            <person name="Grigoriev I.V."/>
            <person name="Allen A.E."/>
            <person name="Hazlebeck D."/>
            <person name="Allen E.E."/>
        </authorList>
    </citation>
    <scope>NUCLEOTIDE SEQUENCE</scope>
    <source>
        <strain evidence="2">Hildebrandi</strain>
    </source>
</reference>
<feature type="compositionally biased region" description="Low complexity" evidence="1">
    <location>
        <begin position="1"/>
        <end position="17"/>
    </location>
</feature>
<accession>A0A9K3L893</accession>
<name>A0A9K3L893_9STRA</name>
<proteinExistence type="predicted"/>
<dbReference type="AlphaFoldDB" id="A0A9K3L893"/>
<evidence type="ECO:0000256" key="1">
    <source>
        <dbReference type="SAM" id="MobiDB-lite"/>
    </source>
</evidence>
<evidence type="ECO:0000313" key="2">
    <source>
        <dbReference type="EMBL" id="KAG7356685.1"/>
    </source>
</evidence>
<gene>
    <name evidence="2" type="ORF">IV203_001371</name>
</gene>
<dbReference type="EMBL" id="JAGRRH010000015">
    <property type="protein sequence ID" value="KAG7356685.1"/>
    <property type="molecule type" value="Genomic_DNA"/>
</dbReference>
<feature type="region of interest" description="Disordered" evidence="1">
    <location>
        <begin position="1"/>
        <end position="22"/>
    </location>
</feature>
<sequence length="286" mass="31417">MDPPGSISGSSRSTNSNDVRNVGYGNENAANIRADSIIVSITESVANVANILVDEEEQEQFRLMAMIEANVRVMDNTGFDRAEYDRQQQQQQQRDDSHQSNNNPRVRPRPMDFFFSPPPIPRPMLPVPPRLQNNRPSFNSPLTSTMTGSMSASSFSASSHTAGATCSSITTFPAFAQEASLPPRRANRWYNKHPRSTIVPELCDGVVVQLPDGTIVDDTIIDARGEEDYRSTIGNDGRPARPTKLSHDPCHIIVDCLGCGCRLRVHRLAGLVNCSRCLTVSPSIPP</sequence>
<reference evidence="2" key="2">
    <citation type="submission" date="2021-04" db="EMBL/GenBank/DDBJ databases">
        <authorList>
            <person name="Podell S."/>
        </authorList>
    </citation>
    <scope>NUCLEOTIDE SEQUENCE</scope>
    <source>
        <strain evidence="2">Hildebrandi</strain>
    </source>
</reference>
<comment type="caution">
    <text evidence="2">The sequence shown here is derived from an EMBL/GenBank/DDBJ whole genome shotgun (WGS) entry which is preliminary data.</text>
</comment>
<protein>
    <submittedName>
        <fullName evidence="2">Uncharacterized protein</fullName>
    </submittedName>
</protein>